<keyword evidence="5 6" id="KW-0949">S-adenosyl-L-methionine</keyword>
<dbReference type="NCBIfam" id="TIGR00522">
    <property type="entry name" value="dph5"/>
    <property type="match status" value="1"/>
</dbReference>
<dbReference type="FunCoup" id="R9TAP9">
    <property type="interactions" value="168"/>
</dbReference>
<comment type="caution">
    <text evidence="6">Lacks conserved residue(s) required for the propagation of feature annotation.</text>
</comment>
<dbReference type="CDD" id="cd11647">
    <property type="entry name" value="DHP5_DphB"/>
    <property type="match status" value="1"/>
</dbReference>
<dbReference type="PANTHER" id="PTHR10882:SF0">
    <property type="entry name" value="DIPHTHINE METHYL ESTER SYNTHASE"/>
    <property type="match status" value="1"/>
</dbReference>
<evidence type="ECO:0000313" key="9">
    <source>
        <dbReference type="EMBL" id="AGN26746.1"/>
    </source>
</evidence>
<organism evidence="9 10">
    <name type="scientific">Methanomassiliicoccus intestinalis (strain Issoire-Mx1)</name>
    <dbReference type="NCBI Taxonomy" id="1295009"/>
    <lineage>
        <taxon>Archaea</taxon>
        <taxon>Methanobacteriati</taxon>
        <taxon>Thermoplasmatota</taxon>
        <taxon>Thermoplasmata</taxon>
        <taxon>Methanomassiliicoccales</taxon>
        <taxon>Methanomassiliicoccaceae</taxon>
        <taxon>Methanomassiliicoccus</taxon>
    </lineage>
</organism>
<dbReference type="Proteomes" id="UP000014070">
    <property type="component" value="Chromosome"/>
</dbReference>
<proteinExistence type="inferred from homology"/>
<dbReference type="KEGG" id="mer:MMINT_14280"/>
<keyword evidence="4 6" id="KW-0808">Transferase</keyword>
<comment type="pathway">
    <text evidence="1 6">Protein modification; peptidyl-diphthamide biosynthesis.</text>
</comment>
<dbReference type="InterPro" id="IPR014776">
    <property type="entry name" value="4pyrrole_Mease_sub2"/>
</dbReference>
<evidence type="ECO:0000256" key="3">
    <source>
        <dbReference type="ARBA" id="ARBA00022603"/>
    </source>
</evidence>
<name>R9TAP9_METII</name>
<dbReference type="OrthoDB" id="39139at2157"/>
<dbReference type="InterPro" id="IPR014777">
    <property type="entry name" value="4pyrrole_Mease_sub1"/>
</dbReference>
<dbReference type="InterPro" id="IPR035996">
    <property type="entry name" value="4pyrrol_Methylase_sf"/>
</dbReference>
<dbReference type="Pfam" id="PF00590">
    <property type="entry name" value="TP_methylase"/>
    <property type="match status" value="1"/>
</dbReference>
<dbReference type="Gene3D" id="3.30.950.10">
    <property type="entry name" value="Methyltransferase, Cobalt-precorrin-4 Transmethylase, Domain 2"/>
    <property type="match status" value="1"/>
</dbReference>
<evidence type="ECO:0000256" key="1">
    <source>
        <dbReference type="ARBA" id="ARBA00005156"/>
    </source>
</evidence>
<dbReference type="AlphaFoldDB" id="R9TAP9"/>
<evidence type="ECO:0000313" key="10">
    <source>
        <dbReference type="Proteomes" id="UP000014070"/>
    </source>
</evidence>
<dbReference type="InterPro" id="IPR004551">
    <property type="entry name" value="Dphthn_synthase"/>
</dbReference>
<sequence>MGEIIFVGLGMSKPEDMSVKALETLRSSDKIFAEFYTSKLIDSSIEDLENFIGKKITVLKRSDVEEHDTIIEEAKCGKVSFVTAGDPMSATTHVDIRLRAEKENIPTKLVHGVSIFTACAAAFGLQPYKFGRAVTIPFPEPGFLPASPYDNILENFERGLHTLILLDIKADESRYMTANIAMQWLLDAEERLHKNLITDTSLFCAGARIGSSTQKLVAGSPNSILCADLGSPLHCLVMPGKLHFMEAESLCAFAGAPKSILNAD</sequence>
<dbReference type="SUPFAM" id="SSF53790">
    <property type="entry name" value="Tetrapyrrole methylase"/>
    <property type="match status" value="1"/>
</dbReference>
<dbReference type="PANTHER" id="PTHR10882">
    <property type="entry name" value="DIPHTHINE SYNTHASE"/>
    <property type="match status" value="1"/>
</dbReference>
<comment type="function">
    <text evidence="6">S-adenosyl-L-methionine-dependent methyltransferase that catalyzes the trimethylation of the amino group of the modified target histidine residue in translation elongation factor 2 (EF-2), to form an intermediate called diphthine. The three successive methylation reactions represent the second step of diphthamide biosynthesis.</text>
</comment>
<evidence type="ECO:0000256" key="6">
    <source>
        <dbReference type="HAMAP-Rule" id="MF_01084"/>
    </source>
</evidence>
<dbReference type="EMBL" id="CP005934">
    <property type="protein sequence ID" value="AGN26746.1"/>
    <property type="molecule type" value="Genomic_DNA"/>
</dbReference>
<protein>
    <recommendedName>
        <fullName evidence="6">Diphthine synthase</fullName>
        <ecNumber evidence="6">2.1.1.98</ecNumber>
    </recommendedName>
    <alternativeName>
        <fullName evidence="6">Diphthamide biosynthesis methyltransferase</fullName>
    </alternativeName>
</protein>
<evidence type="ECO:0000256" key="5">
    <source>
        <dbReference type="ARBA" id="ARBA00022691"/>
    </source>
</evidence>
<feature type="binding site" evidence="6 7">
    <location>
        <begin position="114"/>
        <end position="115"/>
    </location>
    <ligand>
        <name>S-adenosyl-L-methionine</name>
        <dbReference type="ChEBI" id="CHEBI:59789"/>
    </ligand>
</feature>
<comment type="similarity">
    <text evidence="2 6">Belongs to the diphthine synthase family.</text>
</comment>
<evidence type="ECO:0000256" key="7">
    <source>
        <dbReference type="PIRSR" id="PIRSR036432-1"/>
    </source>
</evidence>
<keyword evidence="10" id="KW-1185">Reference proteome</keyword>
<feature type="binding site" evidence="6 7">
    <location>
        <position position="234"/>
    </location>
    <ligand>
        <name>S-adenosyl-L-methionine</name>
        <dbReference type="ChEBI" id="CHEBI:59789"/>
    </ligand>
</feature>
<dbReference type="HAMAP" id="MF_01084">
    <property type="entry name" value="Diphthine_synth"/>
    <property type="match status" value="1"/>
</dbReference>
<keyword evidence="3 6" id="KW-0489">Methyltransferase</keyword>
<evidence type="ECO:0000256" key="4">
    <source>
        <dbReference type="ARBA" id="ARBA00022679"/>
    </source>
</evidence>
<dbReference type="RefSeq" id="WP_020449271.1">
    <property type="nucleotide sequence ID" value="NC_021353.1"/>
</dbReference>
<evidence type="ECO:0000259" key="8">
    <source>
        <dbReference type="Pfam" id="PF00590"/>
    </source>
</evidence>
<comment type="subunit">
    <text evidence="6">Homodimer.</text>
</comment>
<dbReference type="GO" id="GO:0017183">
    <property type="term" value="P:protein histidyl modification to diphthamide"/>
    <property type="evidence" value="ECO:0007669"/>
    <property type="project" value="UniProtKB-UniRule"/>
</dbReference>
<dbReference type="InParanoid" id="R9TAP9"/>
<dbReference type="HOGENOM" id="CLU_066040_0_0_2"/>
<evidence type="ECO:0000256" key="2">
    <source>
        <dbReference type="ARBA" id="ARBA00006729"/>
    </source>
</evidence>
<dbReference type="GO" id="GO:0032259">
    <property type="term" value="P:methylation"/>
    <property type="evidence" value="ECO:0007669"/>
    <property type="project" value="UniProtKB-KW"/>
</dbReference>
<reference evidence="9 10" key="1">
    <citation type="journal article" date="2013" name="Genome Announc.">
        <title>Genome sequence of 'Candidatus Methanomassiliicoccus intestinalis' Issoire-Mx1, a third thermoplasmatales-related methanogenic archaeon from human feces.</title>
        <authorList>
            <person name="Borrel G."/>
            <person name="Harris H.M."/>
            <person name="Parisot N."/>
            <person name="Gaci N."/>
            <person name="Tottey W."/>
            <person name="Mihajlovski A."/>
            <person name="Deane J."/>
            <person name="Gribaldo S."/>
            <person name="Bardot O."/>
            <person name="Peyretaillade E."/>
            <person name="Peyret P."/>
            <person name="O'Toole P.W."/>
            <person name="Brugere J.F."/>
        </authorList>
    </citation>
    <scope>NUCLEOTIDE SEQUENCE [LARGE SCALE GENOMIC DNA]</scope>
    <source>
        <strain evidence="9 10">Issoire-Mx1</strain>
    </source>
</reference>
<dbReference type="UniPathway" id="UPA00559"/>
<dbReference type="PIRSF" id="PIRSF036432">
    <property type="entry name" value="Diphthine_synth"/>
    <property type="match status" value="1"/>
</dbReference>
<dbReference type="STRING" id="1295009.MMINT_14280"/>
<comment type="catalytic activity">
    <reaction evidence="6">
        <text>2-[(3S)-amino-3-carboxypropyl]-L-histidyl-[translation elongation factor 2] + 3 S-adenosyl-L-methionine = diphthine-[translation elongation factor 2] + 3 S-adenosyl-L-homocysteine + 3 H(+)</text>
        <dbReference type="Rhea" id="RHEA:36415"/>
        <dbReference type="Rhea" id="RHEA-COMP:9749"/>
        <dbReference type="Rhea" id="RHEA-COMP:10172"/>
        <dbReference type="ChEBI" id="CHEBI:15378"/>
        <dbReference type="ChEBI" id="CHEBI:57856"/>
        <dbReference type="ChEBI" id="CHEBI:59789"/>
        <dbReference type="ChEBI" id="CHEBI:73995"/>
        <dbReference type="ChEBI" id="CHEBI:82696"/>
        <dbReference type="EC" id="2.1.1.98"/>
    </reaction>
</comment>
<feature type="domain" description="Tetrapyrrole methylase" evidence="8">
    <location>
        <begin position="4"/>
        <end position="219"/>
    </location>
</feature>
<dbReference type="InterPro" id="IPR000878">
    <property type="entry name" value="4pyrrol_Mease"/>
</dbReference>
<feature type="binding site" evidence="6 7">
    <location>
        <position position="166"/>
    </location>
    <ligand>
        <name>S-adenosyl-L-methionine</name>
        <dbReference type="ChEBI" id="CHEBI:59789"/>
    </ligand>
</feature>
<dbReference type="Gene3D" id="3.40.1010.10">
    <property type="entry name" value="Cobalt-precorrin-4 Transmethylase, Domain 1"/>
    <property type="match status" value="1"/>
</dbReference>
<dbReference type="GeneID" id="41323805"/>
<dbReference type="GO" id="GO:0004164">
    <property type="term" value="F:diphthine synthase activity"/>
    <property type="evidence" value="ECO:0007669"/>
    <property type="project" value="UniProtKB-UniRule"/>
</dbReference>
<dbReference type="EC" id="2.1.1.98" evidence="6"/>
<gene>
    <name evidence="6" type="primary">dphB</name>
    <name evidence="9" type="ORF">MMINT_14280</name>
</gene>
<accession>R9TAP9</accession>
<feature type="binding site" evidence="6 7">
    <location>
        <position position="86"/>
    </location>
    <ligand>
        <name>S-adenosyl-L-methionine</name>
        <dbReference type="ChEBI" id="CHEBI:59789"/>
    </ligand>
</feature>